<dbReference type="PROSITE" id="PS50105">
    <property type="entry name" value="SAM_DOMAIN"/>
    <property type="match status" value="1"/>
</dbReference>
<keyword evidence="3" id="KW-1185">Reference proteome</keyword>
<protein>
    <recommendedName>
        <fullName evidence="2">SAM domain-containing protein</fullName>
    </recommendedName>
</protein>
<dbReference type="InterPro" id="IPR001660">
    <property type="entry name" value="SAM"/>
</dbReference>
<name>A0AA85FGL9_9TREM</name>
<evidence type="ECO:0000313" key="3">
    <source>
        <dbReference type="Proteomes" id="UP000050792"/>
    </source>
</evidence>
<sequence length="1020" mass="114427">MESDDSCEISSVITRADTKSDLSDNHISGWSSHQNLRKANYPSCDGYLSNVEVLSDSCPNKQFHIFLLKLREQRRKIKLLEQERIGFLEQIASLCSSLEKKQQELVDVLKLSEEKAKYHAHYMTEVSSLLAELKTLFSEHSNCFNPENQILIDQGELGDKNEVSNGTGTEKVPSNSTIGSMKGALRSEFQKDHRGRALINALSTTVNAAKNMNSKKLSKSDHPPQTQQIFADTLSSKPLNSSDPINASTNQLPNKLNRHVQVTKNLIASDVCILPSFCWNTDHVLYWLREYVCLPGGCLEAASRLRLDGKQLTSVFDRKIEKQLHLNDEGLRKKFFTALEDLRIHGPPGISRHPGPSHISYQWICDIWLKHHLGLVQLIPIFSIRRVDGRMLSSLITYKRSKHYIQHKNRLKSKDIHHNCNNNNNSHNIIISNPNGDFPVSNPSQQNLINLKNNQINGSKSSNSDNVSKHSSIKSISSVSSTSSLTNAVQDSSSHIDSSNKYDNDNEYIERNWQVAGHREMLHILLGLSHKSSSSSSSGADLSIDSRYLLGKKEAESLRTAIELLHHHNFNIELIEQIRAKSDLSELDLLYWTNDHIVKWLSDLGLSYTKSSVWLNLVMGTTLKTILDFVHGINASGLHGAYMVLDTTFDFNTLIKRLHIPLNVAVMCKLEENLQRILKPARIREGISTKQHRIFRRRSISRLNCTNSIMQRSMTSTNTINGSCSSLINSSEFLTKSSTDNNSYKHLKMNGDVYNMNHNKNTVITSLTKTDVIRDAESLNLTVKDIDLTLNNPIGLTPRREKRRILTVTGDLMNSNRLTRVFTRGHKTSNVNEQSNKSLLNTQVSKQLSVMGLNNNNNGINFNSSNDNLDWSSDIEDKSSTLVRKTSDKSSDNSSALKQLNSLDCKKSTPPRQVVQPHEAPLLDPFGSDCGKPRLRILLGQTNRLNSLTGISSTSNMKFNPNTTYKNISDHKNNLVSHQSLAKSCMTSTFTATSLVSKGSTNSINSISSSYIIPISKTDF</sequence>
<dbReference type="AlphaFoldDB" id="A0AA85FGL9"/>
<reference evidence="4" key="2">
    <citation type="submission" date="2023-11" db="UniProtKB">
        <authorList>
            <consortium name="WormBaseParasite"/>
        </authorList>
    </citation>
    <scope>IDENTIFICATION</scope>
</reference>
<feature type="region of interest" description="Disordered" evidence="1">
    <location>
        <begin position="427"/>
        <end position="446"/>
    </location>
</feature>
<feature type="domain" description="SAM" evidence="2">
    <location>
        <begin position="279"/>
        <end position="345"/>
    </location>
</feature>
<dbReference type="InterPro" id="IPR013761">
    <property type="entry name" value="SAM/pointed_sf"/>
</dbReference>
<proteinExistence type="predicted"/>
<feature type="compositionally biased region" description="Polar residues" evidence="1">
    <location>
        <begin position="892"/>
        <end position="902"/>
    </location>
</feature>
<evidence type="ECO:0000313" key="4">
    <source>
        <dbReference type="WBParaSite" id="SRDH1_50350.4"/>
    </source>
</evidence>
<organism evidence="3 4">
    <name type="scientific">Schistosoma rodhaini</name>
    <dbReference type="NCBI Taxonomy" id="6188"/>
    <lineage>
        <taxon>Eukaryota</taxon>
        <taxon>Metazoa</taxon>
        <taxon>Spiralia</taxon>
        <taxon>Lophotrochozoa</taxon>
        <taxon>Platyhelminthes</taxon>
        <taxon>Trematoda</taxon>
        <taxon>Digenea</taxon>
        <taxon>Strigeidida</taxon>
        <taxon>Schistosomatoidea</taxon>
        <taxon>Schistosomatidae</taxon>
        <taxon>Schistosoma</taxon>
    </lineage>
</organism>
<dbReference type="WBParaSite" id="SRDH1_50350.4">
    <property type="protein sequence ID" value="SRDH1_50350.4"/>
    <property type="gene ID" value="SRDH1_50350"/>
</dbReference>
<feature type="compositionally biased region" description="Basic and acidic residues" evidence="1">
    <location>
        <begin position="882"/>
        <end position="891"/>
    </location>
</feature>
<reference evidence="3" key="1">
    <citation type="submission" date="2022-06" db="EMBL/GenBank/DDBJ databases">
        <authorList>
            <person name="Berger JAMES D."/>
            <person name="Berger JAMES D."/>
        </authorList>
    </citation>
    <scope>NUCLEOTIDE SEQUENCE [LARGE SCALE GENOMIC DNA]</scope>
</reference>
<evidence type="ECO:0000256" key="1">
    <source>
        <dbReference type="SAM" id="MobiDB-lite"/>
    </source>
</evidence>
<dbReference type="PANTHER" id="PTHR12776">
    <property type="entry name" value="KAZRIN-RELATED"/>
    <property type="match status" value="1"/>
</dbReference>
<dbReference type="Proteomes" id="UP000050792">
    <property type="component" value="Unassembled WGS sequence"/>
</dbReference>
<feature type="region of interest" description="Disordered" evidence="1">
    <location>
        <begin position="882"/>
        <end position="914"/>
    </location>
</feature>
<dbReference type="InterPro" id="IPR037614">
    <property type="entry name" value="Kazrin"/>
</dbReference>
<dbReference type="PANTHER" id="PTHR12776:SF1">
    <property type="entry name" value="KAZRIN"/>
    <property type="match status" value="1"/>
</dbReference>
<dbReference type="Gene3D" id="1.10.150.50">
    <property type="entry name" value="Transcription Factor, Ets-1"/>
    <property type="match status" value="2"/>
</dbReference>
<evidence type="ECO:0000259" key="2">
    <source>
        <dbReference type="PROSITE" id="PS50105"/>
    </source>
</evidence>
<accession>A0AA85FGL9</accession>